<gene>
    <name evidence="2" type="ORF">GCM10010324_60360</name>
</gene>
<feature type="domain" description="Hemerythrin-like" evidence="1">
    <location>
        <begin position="13"/>
        <end position="146"/>
    </location>
</feature>
<sequence>MTAADVHSTPDTDEMVLVHRLFRREYRAAAALVSGVPAGDTGRSRTVAAHLAALGRMLEEHHLAEDELVWPRLAADPAVDPAMVRRMERQHERIAAALHRLDEAVPRWGRTADPVQREAVADACAALLPPLDEHLADEEEHVLPLVPDRFTAAQWAVLSERGRAAVPKAHRLYMLGALSAAAGPSGQARFLARLPVPVRLLWRVAGARLHRRATEELHGTRPPGRARATAK</sequence>
<reference evidence="3" key="1">
    <citation type="journal article" date="2019" name="Int. J. Syst. Evol. Microbiol.">
        <title>The Global Catalogue of Microorganisms (GCM) 10K type strain sequencing project: providing services to taxonomists for standard genome sequencing and annotation.</title>
        <authorList>
            <consortium name="The Broad Institute Genomics Platform"/>
            <consortium name="The Broad Institute Genome Sequencing Center for Infectious Disease"/>
            <person name="Wu L."/>
            <person name="Ma J."/>
        </authorList>
    </citation>
    <scope>NUCLEOTIDE SEQUENCE [LARGE SCALE GENOMIC DNA]</scope>
    <source>
        <strain evidence="3">JCM 4586</strain>
    </source>
</reference>
<dbReference type="Gene3D" id="1.20.120.520">
    <property type="entry name" value="nmb1532 protein domain like"/>
    <property type="match status" value="1"/>
</dbReference>
<dbReference type="Pfam" id="PF01814">
    <property type="entry name" value="Hemerythrin"/>
    <property type="match status" value="1"/>
</dbReference>
<organism evidence="2 3">
    <name type="scientific">Streptomyces hiroshimensis</name>
    <dbReference type="NCBI Taxonomy" id="66424"/>
    <lineage>
        <taxon>Bacteria</taxon>
        <taxon>Bacillati</taxon>
        <taxon>Actinomycetota</taxon>
        <taxon>Actinomycetes</taxon>
        <taxon>Kitasatosporales</taxon>
        <taxon>Streptomycetaceae</taxon>
        <taxon>Streptomyces</taxon>
    </lineage>
</organism>
<accession>A0ABQ2Z8T6</accession>
<dbReference type="Proteomes" id="UP000659223">
    <property type="component" value="Unassembled WGS sequence"/>
</dbReference>
<evidence type="ECO:0000259" key="1">
    <source>
        <dbReference type="Pfam" id="PF01814"/>
    </source>
</evidence>
<dbReference type="EMBL" id="BMUT01000017">
    <property type="protein sequence ID" value="GGY05525.1"/>
    <property type="molecule type" value="Genomic_DNA"/>
</dbReference>
<comment type="caution">
    <text evidence="2">The sequence shown here is derived from an EMBL/GenBank/DDBJ whole genome shotgun (WGS) entry which is preliminary data.</text>
</comment>
<evidence type="ECO:0000313" key="2">
    <source>
        <dbReference type="EMBL" id="GGY05525.1"/>
    </source>
</evidence>
<dbReference type="InterPro" id="IPR012312">
    <property type="entry name" value="Hemerythrin-like"/>
</dbReference>
<protein>
    <recommendedName>
        <fullName evidence="1">Hemerythrin-like domain-containing protein</fullName>
    </recommendedName>
</protein>
<evidence type="ECO:0000313" key="3">
    <source>
        <dbReference type="Proteomes" id="UP000659223"/>
    </source>
</evidence>
<name>A0ABQ2Z8T6_9ACTN</name>
<proteinExistence type="predicted"/>
<dbReference type="RefSeq" id="WP_190024934.1">
    <property type="nucleotide sequence ID" value="NZ_BMUT01000017.1"/>
</dbReference>
<dbReference type="CDD" id="cd12108">
    <property type="entry name" value="Hr-like"/>
    <property type="match status" value="1"/>
</dbReference>
<keyword evidence="3" id="KW-1185">Reference proteome</keyword>